<comment type="caution">
    <text evidence="3">The sequence shown here is derived from an EMBL/GenBank/DDBJ whole genome shotgun (WGS) entry which is preliminary data.</text>
</comment>
<keyword evidence="4" id="KW-1185">Reference proteome</keyword>
<feature type="region of interest" description="Disordered" evidence="2">
    <location>
        <begin position="133"/>
        <end position="162"/>
    </location>
</feature>
<dbReference type="OrthoDB" id="2399148at2759"/>
<keyword evidence="1" id="KW-0472">Membrane</keyword>
<dbReference type="GO" id="GO:0044284">
    <property type="term" value="C:mitochondrial crista junction"/>
    <property type="evidence" value="ECO:0007669"/>
    <property type="project" value="TreeGrafter"/>
</dbReference>
<name>A0A1Y2ESA3_9FUNG</name>
<dbReference type="PANTHER" id="PTHR28268:SF1">
    <property type="entry name" value="MICOS SUBUNIT MIC26"/>
    <property type="match status" value="1"/>
</dbReference>
<comment type="function">
    <text evidence="1">Component of the MICOS complex, a large protein complex of the mitochondrial inner membrane that plays crucial roles in the maintenance of crista junctions, inner membrane architecture, and formation of contact sites to the outer membrane.</text>
</comment>
<dbReference type="AlphaFoldDB" id="A0A1Y2ESA3"/>
<accession>A0A1Y2ESA3</accession>
<dbReference type="PANTHER" id="PTHR28268">
    <property type="entry name" value="MICOS SUBUNIT MIC26"/>
    <property type="match status" value="1"/>
</dbReference>
<sequence>MSFLQNLKKRFIKYVPEKERKAYPNLLYISALGVTGSIVTRKSNALVRTVTPISLMLAGTYVWYPQTSKNVALAVSNRMKSIVQKDQLKTTINSTRNVVEDKFGSAAKAFKSTTNEVKGRVNKVQKDAKKEINKAQKEVKGKVDKAQKQIKKEVAKNQKQIKKEVEKAQKDLKSKIEKAKK</sequence>
<dbReference type="InterPro" id="IPR019166">
    <property type="entry name" value="MIC26/MIC27"/>
</dbReference>
<dbReference type="Pfam" id="PF09769">
    <property type="entry name" value="ApoO"/>
    <property type="match status" value="1"/>
</dbReference>
<protein>
    <recommendedName>
        <fullName evidence="1">MICOS complex subunit</fullName>
    </recommendedName>
</protein>
<dbReference type="Proteomes" id="UP000193920">
    <property type="component" value="Unassembled WGS sequence"/>
</dbReference>
<evidence type="ECO:0000313" key="4">
    <source>
        <dbReference type="Proteomes" id="UP000193920"/>
    </source>
</evidence>
<dbReference type="EMBL" id="MCOG01000029">
    <property type="protein sequence ID" value="ORY74460.1"/>
    <property type="molecule type" value="Genomic_DNA"/>
</dbReference>
<dbReference type="SUPFAM" id="SSF47162">
    <property type="entry name" value="Apolipoprotein"/>
    <property type="match status" value="1"/>
</dbReference>
<evidence type="ECO:0000313" key="3">
    <source>
        <dbReference type="EMBL" id="ORY74460.1"/>
    </source>
</evidence>
<dbReference type="GO" id="GO:0042407">
    <property type="term" value="P:cristae formation"/>
    <property type="evidence" value="ECO:0007669"/>
    <property type="project" value="InterPro"/>
</dbReference>
<dbReference type="GO" id="GO:0061617">
    <property type="term" value="C:MICOS complex"/>
    <property type="evidence" value="ECO:0007669"/>
    <property type="project" value="UniProtKB-UniRule"/>
</dbReference>
<evidence type="ECO:0000256" key="1">
    <source>
        <dbReference type="RuleBase" id="RU363021"/>
    </source>
</evidence>
<comment type="subunit">
    <text evidence="1">Component of the mitochondrial contact site and cristae organizing system (MICOS) complex.</text>
</comment>
<comment type="subcellular location">
    <subcellularLocation>
        <location evidence="1">Mitochondrion inner membrane</location>
    </subcellularLocation>
</comment>
<organism evidence="3 4">
    <name type="scientific">Neocallimastix californiae</name>
    <dbReference type="NCBI Taxonomy" id="1754190"/>
    <lineage>
        <taxon>Eukaryota</taxon>
        <taxon>Fungi</taxon>
        <taxon>Fungi incertae sedis</taxon>
        <taxon>Chytridiomycota</taxon>
        <taxon>Chytridiomycota incertae sedis</taxon>
        <taxon>Neocallimastigomycetes</taxon>
        <taxon>Neocallimastigales</taxon>
        <taxon>Neocallimastigaceae</taxon>
        <taxon>Neocallimastix</taxon>
    </lineage>
</organism>
<keyword evidence="1" id="KW-0999">Mitochondrion inner membrane</keyword>
<proteinExistence type="predicted"/>
<keyword evidence="1" id="KW-0496">Mitochondrion</keyword>
<reference evidence="3 4" key="1">
    <citation type="submission" date="2016-08" db="EMBL/GenBank/DDBJ databases">
        <title>A Parts List for Fungal Cellulosomes Revealed by Comparative Genomics.</title>
        <authorList>
            <consortium name="DOE Joint Genome Institute"/>
            <person name="Haitjema C.H."/>
            <person name="Gilmore S.P."/>
            <person name="Henske J.K."/>
            <person name="Solomon K.V."/>
            <person name="De Groot R."/>
            <person name="Kuo A."/>
            <person name="Mondo S.J."/>
            <person name="Salamov A.A."/>
            <person name="Labutti K."/>
            <person name="Zhao Z."/>
            <person name="Chiniquy J."/>
            <person name="Barry K."/>
            <person name="Brewer H.M."/>
            <person name="Purvine S.O."/>
            <person name="Wright A.T."/>
            <person name="Boxma B."/>
            <person name="Van Alen T."/>
            <person name="Hackstein J.H."/>
            <person name="Baker S.E."/>
            <person name="Grigoriev I.V."/>
            <person name="O'Malley M.A."/>
        </authorList>
    </citation>
    <scope>NUCLEOTIDE SEQUENCE [LARGE SCALE GENOMIC DNA]</scope>
    <source>
        <strain evidence="3 4">G1</strain>
    </source>
</reference>
<dbReference type="InterPro" id="IPR033181">
    <property type="entry name" value="Mic26_fungi"/>
</dbReference>
<evidence type="ECO:0000256" key="2">
    <source>
        <dbReference type="SAM" id="MobiDB-lite"/>
    </source>
</evidence>
<gene>
    <name evidence="3" type="ORF">LY90DRAFT_666261</name>
</gene>